<dbReference type="Proteomes" id="UP001196413">
    <property type="component" value="Unassembled WGS sequence"/>
</dbReference>
<accession>A0AAD5R9L0</accession>
<keyword evidence="2" id="KW-0067">ATP-binding</keyword>
<dbReference type="Gene3D" id="1.20.58.80">
    <property type="entry name" value="Phosphotransferase system, lactose/cellobiose-type IIA subunit"/>
    <property type="match status" value="1"/>
</dbReference>
<dbReference type="InterPro" id="IPR003959">
    <property type="entry name" value="ATPase_AAA_core"/>
</dbReference>
<name>A0AAD5R9L0_PARTN</name>
<dbReference type="PANTHER" id="PTHR23074:SF86">
    <property type="entry name" value="SPASTIN"/>
    <property type="match status" value="1"/>
</dbReference>
<dbReference type="FunFam" id="1.10.8.60:FF:000022">
    <property type="entry name" value="Fidgetin like 1"/>
    <property type="match status" value="1"/>
</dbReference>
<dbReference type="Gene3D" id="1.10.8.60">
    <property type="match status" value="1"/>
</dbReference>
<dbReference type="InterPro" id="IPR050304">
    <property type="entry name" value="MT-severing_AAA_ATPase"/>
</dbReference>
<reference evidence="6" key="1">
    <citation type="submission" date="2021-06" db="EMBL/GenBank/DDBJ databases">
        <title>Parelaphostrongylus tenuis whole genome reference sequence.</title>
        <authorList>
            <person name="Garwood T.J."/>
            <person name="Larsen P.A."/>
            <person name="Fountain-Jones N.M."/>
            <person name="Garbe J.R."/>
            <person name="Macchietto M.G."/>
            <person name="Kania S.A."/>
            <person name="Gerhold R.W."/>
            <person name="Richards J.E."/>
            <person name="Wolf T.M."/>
        </authorList>
    </citation>
    <scope>NUCLEOTIDE SEQUENCE</scope>
    <source>
        <strain evidence="6">MNPRO001-30</strain>
        <tissue evidence="6">Meninges</tissue>
    </source>
</reference>
<dbReference type="Pfam" id="PF17862">
    <property type="entry name" value="AAA_lid_3"/>
    <property type="match status" value="1"/>
</dbReference>
<dbReference type="Gene3D" id="3.40.50.300">
    <property type="entry name" value="P-loop containing nucleotide triphosphate hydrolases"/>
    <property type="match status" value="1"/>
</dbReference>
<dbReference type="InterPro" id="IPR027417">
    <property type="entry name" value="P-loop_NTPase"/>
</dbReference>
<dbReference type="EC" id="5.6.1.1" evidence="4"/>
<keyword evidence="7" id="KW-1185">Reference proteome</keyword>
<dbReference type="SMART" id="SM00382">
    <property type="entry name" value="AAA"/>
    <property type="match status" value="1"/>
</dbReference>
<dbReference type="GO" id="GO:0005524">
    <property type="term" value="F:ATP binding"/>
    <property type="evidence" value="ECO:0007669"/>
    <property type="project" value="UniProtKB-KW"/>
</dbReference>
<dbReference type="GO" id="GO:0016887">
    <property type="term" value="F:ATP hydrolysis activity"/>
    <property type="evidence" value="ECO:0007669"/>
    <property type="project" value="InterPro"/>
</dbReference>
<evidence type="ECO:0000256" key="3">
    <source>
        <dbReference type="ARBA" id="ARBA00036378"/>
    </source>
</evidence>
<dbReference type="GO" id="GO:0008568">
    <property type="term" value="F:microtubule severing ATPase activity"/>
    <property type="evidence" value="ECO:0007669"/>
    <property type="project" value="UniProtKB-EC"/>
</dbReference>
<comment type="caution">
    <text evidence="6">The sequence shown here is derived from an EMBL/GenBank/DDBJ whole genome shotgun (WGS) entry which is preliminary data.</text>
</comment>
<protein>
    <recommendedName>
        <fullName evidence="4">microtubule-severing ATPase</fullName>
        <ecNumber evidence="4">5.6.1.1</ecNumber>
    </recommendedName>
</protein>
<dbReference type="PANTHER" id="PTHR23074">
    <property type="entry name" value="AAA DOMAIN-CONTAINING"/>
    <property type="match status" value="1"/>
</dbReference>
<dbReference type="InterPro" id="IPR003593">
    <property type="entry name" value="AAA+_ATPase"/>
</dbReference>
<proteinExistence type="predicted"/>
<sequence length="448" mass="50188">MSVGARREMTMFNFFMNHFNTGRAKMMKAVEIDEEFGDSHRDKKLQACELYKQGMDEFRKAAKIDTIDVLPEKRKEVAEAKEKMDSYNRSAKERFVTLMAKMEGSTSSAHSFYFPNSTNVLVASSELLPYSPSRSGNFSLLIPSRYQLLKGVDAALGERLLGEILDRTGVKLSDVIGCDAAKGALEEAVILPALNPALFSGLRQPVKGILLFGPPGNGKTLLAKAVASESNQVFFNVSAASLTSKWVGESEKTIRSLFQIAKNAQPAIIFIDEIDSMLCDRSEKDTDGSRRMKNRIFYFNLMVLPAVQMTEFWLSERQIDHMKLDDAVLRRFPKRIYLGLPDRRSRFTLLKAILDKHNMSAGLANYDIMTIASKTEGYSNSDLVALCKEAAMVPIRSIDREKLASCDGSKLRKLKCSDFNKALMVIRPSLKGRSLHALFDFARRVGQI</sequence>
<dbReference type="EMBL" id="JAHQIW010007074">
    <property type="protein sequence ID" value="KAJ1372001.1"/>
    <property type="molecule type" value="Genomic_DNA"/>
</dbReference>
<comment type="catalytic activity">
    <reaction evidence="3">
        <text>n ATP + n H2O + a microtubule = n ADP + n phosphate + (n+1) alpha/beta tubulin heterodimers.</text>
        <dbReference type="EC" id="5.6.1.1"/>
    </reaction>
</comment>
<dbReference type="SUPFAM" id="SSF52540">
    <property type="entry name" value="P-loop containing nucleoside triphosphate hydrolases"/>
    <property type="match status" value="1"/>
</dbReference>
<dbReference type="GO" id="GO:0015630">
    <property type="term" value="C:microtubule cytoskeleton"/>
    <property type="evidence" value="ECO:0007669"/>
    <property type="project" value="TreeGrafter"/>
</dbReference>
<gene>
    <name evidence="6" type="primary">SPAS-1_1</name>
    <name evidence="6" type="ORF">KIN20_034056</name>
</gene>
<keyword evidence="1" id="KW-0547">Nucleotide-binding</keyword>
<feature type="domain" description="AAA+ ATPase" evidence="5">
    <location>
        <begin position="205"/>
        <end position="342"/>
    </location>
</feature>
<evidence type="ECO:0000313" key="7">
    <source>
        <dbReference type="Proteomes" id="UP001196413"/>
    </source>
</evidence>
<dbReference type="AlphaFoldDB" id="A0AAD5R9L0"/>
<dbReference type="Pfam" id="PF00004">
    <property type="entry name" value="AAA"/>
    <property type="match status" value="1"/>
</dbReference>
<dbReference type="InterPro" id="IPR041569">
    <property type="entry name" value="AAA_lid_3"/>
</dbReference>
<organism evidence="6 7">
    <name type="scientific">Parelaphostrongylus tenuis</name>
    <name type="common">Meningeal worm</name>
    <dbReference type="NCBI Taxonomy" id="148309"/>
    <lineage>
        <taxon>Eukaryota</taxon>
        <taxon>Metazoa</taxon>
        <taxon>Ecdysozoa</taxon>
        <taxon>Nematoda</taxon>
        <taxon>Chromadorea</taxon>
        <taxon>Rhabditida</taxon>
        <taxon>Rhabditina</taxon>
        <taxon>Rhabditomorpha</taxon>
        <taxon>Strongyloidea</taxon>
        <taxon>Metastrongylidae</taxon>
        <taxon>Parelaphostrongylus</taxon>
    </lineage>
</organism>
<evidence type="ECO:0000256" key="2">
    <source>
        <dbReference type="ARBA" id="ARBA00022840"/>
    </source>
</evidence>
<evidence type="ECO:0000256" key="4">
    <source>
        <dbReference type="ARBA" id="ARBA00038871"/>
    </source>
</evidence>
<evidence type="ECO:0000313" key="6">
    <source>
        <dbReference type="EMBL" id="KAJ1372001.1"/>
    </source>
</evidence>
<evidence type="ECO:0000256" key="1">
    <source>
        <dbReference type="ARBA" id="ARBA00022741"/>
    </source>
</evidence>
<evidence type="ECO:0000259" key="5">
    <source>
        <dbReference type="SMART" id="SM00382"/>
    </source>
</evidence>